<evidence type="ECO:0000313" key="1">
    <source>
        <dbReference type="EMBL" id="MBR1136149.1"/>
    </source>
</evidence>
<gene>
    <name evidence="1" type="ORF">JQ619_10260</name>
</gene>
<comment type="caution">
    <text evidence="1">The sequence shown here is derived from an EMBL/GenBank/DDBJ whole genome shotgun (WGS) entry which is preliminary data.</text>
</comment>
<dbReference type="EMBL" id="JAFCLK010000008">
    <property type="protein sequence ID" value="MBR1136149.1"/>
    <property type="molecule type" value="Genomic_DNA"/>
</dbReference>
<name>A0ABS5G525_9BRAD</name>
<dbReference type="RefSeq" id="WP_172236485.1">
    <property type="nucleotide sequence ID" value="NZ_JABFDP010000009.1"/>
</dbReference>
<evidence type="ECO:0000313" key="2">
    <source>
        <dbReference type="Proteomes" id="UP001314635"/>
    </source>
</evidence>
<sequence>MTKFDKPQKGNPHQLAINQHTFPARSIARFADASGRIQLQMKADGSVRLAKPTDSIFCARRLWDHAAETLFCKRIEDDFQRLAGLVVGGLVTRFSQQMTHVISSFYALWLARAQIREQPEQDQVMPGIWPDEARTKDQEERLEKNGYAFSRGNVFPARMINGAAIRTLVGRHLRQINPTADWGMIHASGGEFVVPDWPFDHAFVPVSPTLALVNNSAHQRLDRAAMGLLNEQLRRASRRYFFARNFASCP</sequence>
<dbReference type="Proteomes" id="UP001314635">
    <property type="component" value="Unassembled WGS sequence"/>
</dbReference>
<organism evidence="1 2">
    <name type="scientific">Bradyrhizobium denitrificans</name>
    <dbReference type="NCBI Taxonomy" id="2734912"/>
    <lineage>
        <taxon>Bacteria</taxon>
        <taxon>Pseudomonadati</taxon>
        <taxon>Pseudomonadota</taxon>
        <taxon>Alphaproteobacteria</taxon>
        <taxon>Hyphomicrobiales</taxon>
        <taxon>Nitrobacteraceae</taxon>
        <taxon>Bradyrhizobium</taxon>
    </lineage>
</organism>
<protein>
    <submittedName>
        <fullName evidence="1">Uncharacterized protein</fullName>
    </submittedName>
</protein>
<accession>A0ABS5G525</accession>
<proteinExistence type="predicted"/>
<keyword evidence="2" id="KW-1185">Reference proteome</keyword>
<reference evidence="2" key="1">
    <citation type="journal article" date="2021" name="ISME J.">
        <title>Evolutionary origin and ecological implication of a unique nif island in free-living Bradyrhizobium lineages.</title>
        <authorList>
            <person name="Tao J."/>
        </authorList>
    </citation>
    <scope>NUCLEOTIDE SEQUENCE [LARGE SCALE GENOMIC DNA]</scope>
    <source>
        <strain evidence="2">SZCCT0094</strain>
    </source>
</reference>